<evidence type="ECO:0000256" key="1">
    <source>
        <dbReference type="SAM" id="SignalP"/>
    </source>
</evidence>
<organism evidence="3 4">
    <name type="scientific">Histidinibacterium lentulum</name>
    <dbReference type="NCBI Taxonomy" id="2480588"/>
    <lineage>
        <taxon>Bacteria</taxon>
        <taxon>Pseudomonadati</taxon>
        <taxon>Pseudomonadota</taxon>
        <taxon>Alphaproteobacteria</taxon>
        <taxon>Rhodobacterales</taxon>
        <taxon>Paracoccaceae</taxon>
        <taxon>Histidinibacterium</taxon>
    </lineage>
</organism>
<dbReference type="Gene3D" id="2.60.40.2420">
    <property type="match status" value="1"/>
</dbReference>
<proteinExistence type="predicted"/>
<gene>
    <name evidence="3" type="ORF">EAT49_04605</name>
</gene>
<dbReference type="EMBL" id="RDRB01000002">
    <property type="protein sequence ID" value="ROU03581.1"/>
    <property type="molecule type" value="Genomic_DNA"/>
</dbReference>
<comment type="caution">
    <text evidence="3">The sequence shown here is derived from an EMBL/GenBank/DDBJ whole genome shotgun (WGS) entry which is preliminary data.</text>
</comment>
<dbReference type="InterPro" id="IPR053722">
    <property type="entry name" value="Curli_assembly_CsgC/AgfC"/>
</dbReference>
<dbReference type="InterPro" id="IPR048632">
    <property type="entry name" value="CsgH-like"/>
</dbReference>
<feature type="domain" description="CsgH-like" evidence="2">
    <location>
        <begin position="41"/>
        <end position="128"/>
    </location>
</feature>
<dbReference type="Pfam" id="PF21112">
    <property type="entry name" value="CsgH"/>
    <property type="match status" value="1"/>
</dbReference>
<protein>
    <recommendedName>
        <fullName evidence="2">CsgH-like domain-containing protein</fullName>
    </recommendedName>
</protein>
<reference evidence="3 4" key="1">
    <citation type="submission" date="2018-10" db="EMBL/GenBank/DDBJ databases">
        <title>Histidinibacterium lentulum gen. nov., sp. nov., a marine bacterium from the culture broth of Picochlorum sp. 122.</title>
        <authorList>
            <person name="Wang G."/>
        </authorList>
    </citation>
    <scope>NUCLEOTIDE SEQUENCE [LARGE SCALE GENOMIC DNA]</scope>
    <source>
        <strain evidence="3 4">B17</strain>
    </source>
</reference>
<dbReference type="PROSITE" id="PS51257">
    <property type="entry name" value="PROKAR_LIPOPROTEIN"/>
    <property type="match status" value="1"/>
</dbReference>
<accession>A0A3N2R876</accession>
<dbReference type="NCBIfam" id="NF041112">
    <property type="entry name" value="chap_CsgH_alph"/>
    <property type="match status" value="1"/>
</dbReference>
<dbReference type="AlphaFoldDB" id="A0A3N2R876"/>
<keyword evidence="4" id="KW-1185">Reference proteome</keyword>
<name>A0A3N2R876_9RHOB</name>
<dbReference type="InterPro" id="IPR047726">
    <property type="entry name" value="CsgH_dom"/>
</dbReference>
<dbReference type="OrthoDB" id="7864894at2"/>
<evidence type="ECO:0000313" key="3">
    <source>
        <dbReference type="EMBL" id="ROU03581.1"/>
    </source>
</evidence>
<sequence length="132" mass="12811">MTNTLRIAAGSALVLAAACAVPLGATTGATAKTGKDPKAPVACSLVLSESRGMVTVAGRIEAREAASGRYDLSVSRTGGGNSADIRQGGAFTLAAGESADLGSAQLSGRASGLQGQLTVTVDGDTFVCPAGG</sequence>
<evidence type="ECO:0000313" key="4">
    <source>
        <dbReference type="Proteomes" id="UP000268016"/>
    </source>
</evidence>
<feature type="chain" id="PRO_5018331774" description="CsgH-like domain-containing protein" evidence="1">
    <location>
        <begin position="32"/>
        <end position="132"/>
    </location>
</feature>
<dbReference type="RefSeq" id="WP_123641116.1">
    <property type="nucleotide sequence ID" value="NZ_ML119082.1"/>
</dbReference>
<feature type="signal peptide" evidence="1">
    <location>
        <begin position="1"/>
        <end position="31"/>
    </location>
</feature>
<keyword evidence="1" id="KW-0732">Signal</keyword>
<evidence type="ECO:0000259" key="2">
    <source>
        <dbReference type="Pfam" id="PF21112"/>
    </source>
</evidence>
<dbReference type="Proteomes" id="UP000268016">
    <property type="component" value="Unassembled WGS sequence"/>
</dbReference>